<name>A0ABR2VVS8_9FUNG</name>
<comment type="caution">
    <text evidence="1">The sequence shown here is derived from an EMBL/GenBank/DDBJ whole genome shotgun (WGS) entry which is preliminary data.</text>
</comment>
<accession>A0ABR2VVS8</accession>
<dbReference type="Proteomes" id="UP001479436">
    <property type="component" value="Unassembled WGS sequence"/>
</dbReference>
<reference evidence="1 2" key="1">
    <citation type="submission" date="2023-04" db="EMBL/GenBank/DDBJ databases">
        <title>Genome of Basidiobolus ranarum AG-B5.</title>
        <authorList>
            <person name="Stajich J.E."/>
            <person name="Carter-House D."/>
            <person name="Gryganskyi A."/>
        </authorList>
    </citation>
    <scope>NUCLEOTIDE SEQUENCE [LARGE SCALE GENOMIC DNA]</scope>
    <source>
        <strain evidence="1 2">AG-B5</strain>
    </source>
</reference>
<evidence type="ECO:0000313" key="1">
    <source>
        <dbReference type="EMBL" id="KAK9704348.1"/>
    </source>
</evidence>
<organism evidence="1 2">
    <name type="scientific">Basidiobolus ranarum</name>
    <dbReference type="NCBI Taxonomy" id="34480"/>
    <lineage>
        <taxon>Eukaryota</taxon>
        <taxon>Fungi</taxon>
        <taxon>Fungi incertae sedis</taxon>
        <taxon>Zoopagomycota</taxon>
        <taxon>Entomophthoromycotina</taxon>
        <taxon>Basidiobolomycetes</taxon>
        <taxon>Basidiobolales</taxon>
        <taxon>Basidiobolaceae</taxon>
        <taxon>Basidiobolus</taxon>
    </lineage>
</organism>
<dbReference type="EMBL" id="JASJQH010007567">
    <property type="protein sequence ID" value="KAK9704348.1"/>
    <property type="molecule type" value="Genomic_DNA"/>
</dbReference>
<evidence type="ECO:0000313" key="2">
    <source>
        <dbReference type="Proteomes" id="UP001479436"/>
    </source>
</evidence>
<protein>
    <submittedName>
        <fullName evidence="1">Uncharacterized protein</fullName>
    </submittedName>
</protein>
<keyword evidence="2" id="KW-1185">Reference proteome</keyword>
<sequence>MIPEGTCNVKKEVLVSSDLEFITAIIKIATEDITSDKNSLLYWDIDKTYPFDFYEDEKKLSLALGYLTEDDNGSYASNLDTGSGGVLFEEKPTKLAGFRDKLKGSIKKNLGFLLRNEKWIFDGLYLIALGHHKMKAAKSRMNRY</sequence>
<proteinExistence type="predicted"/>
<gene>
    <name evidence="1" type="ORF">K7432_010248</name>
</gene>